<organism evidence="1 2">
    <name type="scientific">Chitinophaga lutea</name>
    <dbReference type="NCBI Taxonomy" id="2488634"/>
    <lineage>
        <taxon>Bacteria</taxon>
        <taxon>Pseudomonadati</taxon>
        <taxon>Bacteroidota</taxon>
        <taxon>Chitinophagia</taxon>
        <taxon>Chitinophagales</taxon>
        <taxon>Chitinophagaceae</taxon>
        <taxon>Chitinophaga</taxon>
    </lineage>
</organism>
<protein>
    <submittedName>
        <fullName evidence="1">Uncharacterized protein</fullName>
    </submittedName>
</protein>
<proteinExistence type="predicted"/>
<evidence type="ECO:0000313" key="2">
    <source>
        <dbReference type="Proteomes" id="UP000278351"/>
    </source>
</evidence>
<dbReference type="Proteomes" id="UP000278351">
    <property type="component" value="Unassembled WGS sequence"/>
</dbReference>
<name>A0A3N4QE41_9BACT</name>
<evidence type="ECO:0000313" key="1">
    <source>
        <dbReference type="EMBL" id="RPE14230.1"/>
    </source>
</evidence>
<dbReference type="EMBL" id="RPDH01000001">
    <property type="protein sequence ID" value="RPE14230.1"/>
    <property type="molecule type" value="Genomic_DNA"/>
</dbReference>
<keyword evidence="2" id="KW-1185">Reference proteome</keyword>
<reference evidence="1 2" key="1">
    <citation type="submission" date="2018-11" db="EMBL/GenBank/DDBJ databases">
        <title>Chitinophaga lutea sp.nov., isolate from arsenic contaminated soil.</title>
        <authorList>
            <person name="Zong Y."/>
        </authorList>
    </citation>
    <scope>NUCLEOTIDE SEQUENCE [LARGE SCALE GENOMIC DNA]</scope>
    <source>
        <strain evidence="1 2">ZY74</strain>
    </source>
</reference>
<sequence length="64" mass="7445">MVSVAIERRGKHKTPIKKTIHRDIRGENTWLFFFQKQENATITTAFGNSQTARRVGRKAAIFRK</sequence>
<dbReference type="AlphaFoldDB" id="A0A3N4QE41"/>
<comment type="caution">
    <text evidence="1">The sequence shown here is derived from an EMBL/GenBank/DDBJ whole genome shotgun (WGS) entry which is preliminary data.</text>
</comment>
<accession>A0A3N4QE41</accession>
<gene>
    <name evidence="1" type="ORF">EGT74_12220</name>
</gene>